<dbReference type="RefSeq" id="WP_134849113.1">
    <property type="nucleotide sequence ID" value="NZ_CP197400.1"/>
</dbReference>
<dbReference type="Proteomes" id="UP000297225">
    <property type="component" value="Unassembled WGS sequence"/>
</dbReference>
<comment type="caution">
    <text evidence="1">The sequence shown here is derived from an EMBL/GenBank/DDBJ whole genome shotgun (WGS) entry which is preliminary data.</text>
</comment>
<accession>A0A4Y8WNU8</accession>
<evidence type="ECO:0000313" key="2">
    <source>
        <dbReference type="Proteomes" id="UP000297225"/>
    </source>
</evidence>
<keyword evidence="2" id="KW-1185">Reference proteome</keyword>
<organism evidence="1 2">
    <name type="scientific">Porphyromonas levii</name>
    <dbReference type="NCBI Taxonomy" id="28114"/>
    <lineage>
        <taxon>Bacteria</taxon>
        <taxon>Pseudomonadati</taxon>
        <taxon>Bacteroidota</taxon>
        <taxon>Bacteroidia</taxon>
        <taxon>Bacteroidales</taxon>
        <taxon>Porphyromonadaceae</taxon>
        <taxon>Porphyromonas</taxon>
    </lineage>
</organism>
<sequence>MSEERVQISMSNTKKEMLDAYEALLKEVTAKNLEHPKEEQKRVEQKKVVSKAEALSIEELEGFAQEVMGEFGKAVAVLQRQLKEGFDKLSILNDTIKIKEEWIEDLYAIQSNADSLSTLILAQKRRKEEVQQELDAERMKLEAEIADTREIWKREKDTHNESLKQEKADIALQRKREEEEYNYTTNQRRRAEEDEFRARLLAEEKSLEERKKAFEREYADREKILKEAEVELSQLRELSESLSGKIEEAETRAIAVTEERLNREHRFEFDLAKKETEGQLKLKDQQIELLQQKISEMELQLKEAGVKVANSEETVKDIAFRAIESSTLSHRTFAREQRLATLKGEGAEEI</sequence>
<dbReference type="EMBL" id="SPNC01000072">
    <property type="protein sequence ID" value="TFH94989.1"/>
    <property type="molecule type" value="Genomic_DNA"/>
</dbReference>
<dbReference type="STRING" id="1122973.GCA_000379925_00026"/>
<dbReference type="AlphaFoldDB" id="A0A4Y8WNU8"/>
<proteinExistence type="predicted"/>
<dbReference type="OrthoDB" id="1010870at2"/>
<name>A0A4Y8WNU8_9PORP</name>
<reference evidence="1 2" key="1">
    <citation type="submission" date="2019-03" db="EMBL/GenBank/DDBJ databases">
        <title>Porphyromonas levii Isolated from the Uterus of Dairy Cows.</title>
        <authorList>
            <person name="Francis A.M."/>
        </authorList>
    </citation>
    <scope>NUCLEOTIDE SEQUENCE [LARGE SCALE GENOMIC DNA]</scope>
    <source>
        <strain evidence="1 2">AF5678</strain>
    </source>
</reference>
<gene>
    <name evidence="1" type="ORF">E4P47_05545</name>
</gene>
<evidence type="ECO:0000313" key="1">
    <source>
        <dbReference type="EMBL" id="TFH94989.1"/>
    </source>
</evidence>
<protein>
    <submittedName>
        <fullName evidence="1">Uncharacterized protein</fullName>
    </submittedName>
</protein>